<evidence type="ECO:0000313" key="2">
    <source>
        <dbReference type="EMBL" id="KAK9831366.1"/>
    </source>
</evidence>
<evidence type="ECO:0000256" key="1">
    <source>
        <dbReference type="SAM" id="MobiDB-lite"/>
    </source>
</evidence>
<feature type="region of interest" description="Disordered" evidence="1">
    <location>
        <begin position="154"/>
        <end position="236"/>
    </location>
</feature>
<protein>
    <recommendedName>
        <fullName evidence="4">THO1-MOS11 C-terminal domain-containing protein</fullName>
    </recommendedName>
</protein>
<reference evidence="2 3" key="1">
    <citation type="journal article" date="2024" name="Nat. Commun.">
        <title>Phylogenomics reveals the evolutionary origins of lichenization in chlorophyte algae.</title>
        <authorList>
            <person name="Puginier C."/>
            <person name="Libourel C."/>
            <person name="Otte J."/>
            <person name="Skaloud P."/>
            <person name="Haon M."/>
            <person name="Grisel S."/>
            <person name="Petersen M."/>
            <person name="Berrin J.G."/>
            <person name="Delaux P.M."/>
            <person name="Dal Grande F."/>
            <person name="Keller J."/>
        </authorList>
    </citation>
    <scope>NUCLEOTIDE SEQUENCE [LARGE SCALE GENOMIC DNA]</scope>
    <source>
        <strain evidence="2 3">SAG 245.80</strain>
    </source>
</reference>
<dbReference type="AlphaFoldDB" id="A0AAW1RCY3"/>
<evidence type="ECO:0000313" key="3">
    <source>
        <dbReference type="Proteomes" id="UP001445335"/>
    </source>
</evidence>
<proteinExistence type="predicted"/>
<organism evidence="2 3">
    <name type="scientific">Elliptochloris bilobata</name>
    <dbReference type="NCBI Taxonomy" id="381761"/>
    <lineage>
        <taxon>Eukaryota</taxon>
        <taxon>Viridiplantae</taxon>
        <taxon>Chlorophyta</taxon>
        <taxon>core chlorophytes</taxon>
        <taxon>Trebouxiophyceae</taxon>
        <taxon>Trebouxiophyceae incertae sedis</taxon>
        <taxon>Elliptochloris clade</taxon>
        <taxon>Elliptochloris</taxon>
    </lineage>
</organism>
<comment type="caution">
    <text evidence="2">The sequence shown here is derived from an EMBL/GenBank/DDBJ whole genome shotgun (WGS) entry which is preliminary data.</text>
</comment>
<dbReference type="EMBL" id="JALJOU010000047">
    <property type="protein sequence ID" value="KAK9831366.1"/>
    <property type="molecule type" value="Genomic_DNA"/>
</dbReference>
<sequence length="236" mass="23629">MDALRALSPRSRASSLQALTRTALQRLAKEAGLRANAKSADIAAGQRAALATVAGVPSAVESPGGAVVQHVDAGGPAARDSPLLARAFERGRRSGLFLGHASARMGALEEQWAVYKERVGAPDPVAAAATAAALAGAGFTTVASPALRPAQRAALARRIGAGKRGREDPPPGGEGHASGTLAGPRGAATPGKPARLPLAQFNAATPGKQPVGASRAEKAQAAFAARRAAAKQRGKA</sequence>
<keyword evidence="3" id="KW-1185">Reference proteome</keyword>
<gene>
    <name evidence="2" type="ORF">WJX81_006110</name>
</gene>
<dbReference type="Proteomes" id="UP001445335">
    <property type="component" value="Unassembled WGS sequence"/>
</dbReference>
<accession>A0AAW1RCY3</accession>
<evidence type="ECO:0008006" key="4">
    <source>
        <dbReference type="Google" id="ProtNLM"/>
    </source>
</evidence>
<name>A0AAW1RCY3_9CHLO</name>